<evidence type="ECO:0000256" key="1">
    <source>
        <dbReference type="ARBA" id="ARBA00006484"/>
    </source>
</evidence>
<dbReference type="PROSITE" id="PS00061">
    <property type="entry name" value="ADH_SHORT"/>
    <property type="match status" value="1"/>
</dbReference>
<evidence type="ECO:0000313" key="5">
    <source>
        <dbReference type="Proteomes" id="UP000215005"/>
    </source>
</evidence>
<dbReference type="Proteomes" id="UP000215005">
    <property type="component" value="Chromosome"/>
</dbReference>
<evidence type="ECO:0000256" key="2">
    <source>
        <dbReference type="ARBA" id="ARBA00023002"/>
    </source>
</evidence>
<dbReference type="PANTHER" id="PTHR43669">
    <property type="entry name" value="5-KETO-D-GLUCONATE 5-REDUCTASE"/>
    <property type="match status" value="1"/>
</dbReference>
<dbReference type="Pfam" id="PF00106">
    <property type="entry name" value="adh_short"/>
    <property type="match status" value="1"/>
</dbReference>
<name>A0A223SBI2_9ACTN</name>
<organism evidence="4 5">
    <name type="scientific">Nocardiopsis gilva YIM 90087</name>
    <dbReference type="NCBI Taxonomy" id="1235441"/>
    <lineage>
        <taxon>Bacteria</taxon>
        <taxon>Bacillati</taxon>
        <taxon>Actinomycetota</taxon>
        <taxon>Actinomycetes</taxon>
        <taxon>Streptosporangiales</taxon>
        <taxon>Nocardiopsidaceae</taxon>
        <taxon>Nocardiopsis</taxon>
    </lineage>
</organism>
<dbReference type="CDD" id="cd05233">
    <property type="entry name" value="SDR_c"/>
    <property type="match status" value="1"/>
</dbReference>
<protein>
    <submittedName>
        <fullName evidence="4">SDR family oxidoreductase</fullName>
    </submittedName>
</protein>
<keyword evidence="2" id="KW-0560">Oxidoreductase</keyword>
<evidence type="ECO:0000256" key="3">
    <source>
        <dbReference type="SAM" id="MobiDB-lite"/>
    </source>
</evidence>
<dbReference type="EMBL" id="CP022753">
    <property type="protein sequence ID" value="ASU85413.1"/>
    <property type="molecule type" value="Genomic_DNA"/>
</dbReference>
<sequence length="274" mass="28515">MRNAVGTVDTVLLLGGRSEIGLTIVERLVRDGARKVVLAARPAPSEEGEHGAADIEEDGGPESQGIEKKAAERLLSLGASAVHTIDFDAARPDTHADAVAEAVKLVGDLDAVIDAFGVLGEQAVFDTDPVAAADAATANFTGHVSAGIAVAARLKEQGHGTFVVISSVAGVRVRRANFVYGAAKAGLDGFAQGLGDSLHGTGARVMIVRPGYVPTRMSAHVSSAPFPATARQVAEAVAEGLRKGSCVVWVPRKLQLLFAGLRVLPRPVWRRLPR</sequence>
<evidence type="ECO:0000313" key="4">
    <source>
        <dbReference type="EMBL" id="ASU85413.1"/>
    </source>
</evidence>
<dbReference type="OrthoDB" id="5115951at2"/>
<dbReference type="InterPro" id="IPR020904">
    <property type="entry name" value="Sc_DH/Rdtase_CS"/>
</dbReference>
<reference evidence="4 5" key="1">
    <citation type="submission" date="2017-08" db="EMBL/GenBank/DDBJ databases">
        <title>The complete genome sequence of Nocardiopsis gilva YIM 90087.</title>
        <authorList>
            <person name="Yin M."/>
            <person name="Tang S."/>
        </authorList>
    </citation>
    <scope>NUCLEOTIDE SEQUENCE [LARGE SCALE GENOMIC DNA]</scope>
    <source>
        <strain evidence="4 5">YIM 90087</strain>
    </source>
</reference>
<comment type="similarity">
    <text evidence="1">Belongs to the short-chain dehydrogenases/reductases (SDR) family.</text>
</comment>
<dbReference type="PRINTS" id="PR00081">
    <property type="entry name" value="GDHRDH"/>
</dbReference>
<keyword evidence="5" id="KW-1185">Reference proteome</keyword>
<dbReference type="PANTHER" id="PTHR43669:SF6">
    <property type="entry name" value="DECAPRENYLPHOSPHORYL-2-KETO-BETA-D-ERYTHRO-PENTOSE REDUCTASE"/>
    <property type="match status" value="1"/>
</dbReference>
<proteinExistence type="inferred from homology"/>
<gene>
    <name evidence="4" type="ORF">CDO52_23770</name>
</gene>
<dbReference type="InterPro" id="IPR036291">
    <property type="entry name" value="NAD(P)-bd_dom_sf"/>
</dbReference>
<dbReference type="KEGG" id="ngv:CDO52_23770"/>
<dbReference type="GO" id="GO:0016491">
    <property type="term" value="F:oxidoreductase activity"/>
    <property type="evidence" value="ECO:0007669"/>
    <property type="project" value="UniProtKB-KW"/>
</dbReference>
<dbReference type="AlphaFoldDB" id="A0A223SBI2"/>
<feature type="region of interest" description="Disordered" evidence="3">
    <location>
        <begin position="40"/>
        <end position="64"/>
    </location>
</feature>
<dbReference type="RefSeq" id="WP_017618672.1">
    <property type="nucleotide sequence ID" value="NZ_ANBG01000180.1"/>
</dbReference>
<dbReference type="Gene3D" id="3.40.50.720">
    <property type="entry name" value="NAD(P)-binding Rossmann-like Domain"/>
    <property type="match status" value="1"/>
</dbReference>
<dbReference type="SUPFAM" id="SSF51735">
    <property type="entry name" value="NAD(P)-binding Rossmann-fold domains"/>
    <property type="match status" value="1"/>
</dbReference>
<dbReference type="InterPro" id="IPR002347">
    <property type="entry name" value="SDR_fam"/>
</dbReference>
<accession>A0A223SBI2</accession>